<feature type="binding site" evidence="4">
    <location>
        <position position="150"/>
    </location>
    <ligand>
        <name>a divalent metal cation</name>
        <dbReference type="ChEBI" id="CHEBI:60240"/>
    </ligand>
</feature>
<dbReference type="PANTHER" id="PTHR47572">
    <property type="entry name" value="LIPOPROTEIN-RELATED"/>
    <property type="match status" value="1"/>
</dbReference>
<dbReference type="SUPFAM" id="SSF63829">
    <property type="entry name" value="Calcium-dependent phosphotriesterase"/>
    <property type="match status" value="1"/>
</dbReference>
<keyword evidence="7" id="KW-1185">Reference proteome</keyword>
<keyword evidence="4" id="KW-0479">Metal-binding</keyword>
<comment type="similarity">
    <text evidence="1">Belongs to the SMP-30/CGR1 family.</text>
</comment>
<dbReference type="InterPro" id="IPR011042">
    <property type="entry name" value="6-blade_b-propeller_TolB-like"/>
</dbReference>
<feature type="binding site" evidence="4">
    <location>
        <position position="100"/>
    </location>
    <ligand>
        <name>substrate</name>
    </ligand>
</feature>
<dbReference type="GO" id="GO:0046872">
    <property type="term" value="F:metal ion binding"/>
    <property type="evidence" value="ECO:0007669"/>
    <property type="project" value="UniProtKB-KW"/>
</dbReference>
<feature type="binding site" evidence="4">
    <location>
        <position position="16"/>
    </location>
    <ligand>
        <name>a divalent metal cation</name>
        <dbReference type="ChEBI" id="CHEBI:60240"/>
    </ligand>
</feature>
<evidence type="ECO:0000313" key="7">
    <source>
        <dbReference type="Proteomes" id="UP000320209"/>
    </source>
</evidence>
<reference evidence="6 7" key="1">
    <citation type="submission" date="2019-06" db="EMBL/GenBank/DDBJ databases">
        <title>Sequencing the genomes of 1000 actinobacteria strains.</title>
        <authorList>
            <person name="Klenk H.-P."/>
        </authorList>
    </citation>
    <scope>NUCLEOTIDE SEQUENCE [LARGE SCALE GENOMIC DNA]</scope>
    <source>
        <strain evidence="6 7">DSM 25218</strain>
    </source>
</reference>
<feature type="binding site" evidence="4">
    <location>
        <position position="211"/>
    </location>
    <ligand>
        <name>a divalent metal cation</name>
        <dbReference type="ChEBI" id="CHEBI:60240"/>
    </ligand>
</feature>
<dbReference type="InterPro" id="IPR005511">
    <property type="entry name" value="SMP-30"/>
</dbReference>
<accession>A0A543A6K8</accession>
<protein>
    <submittedName>
        <fullName evidence="6">Sugar lactone lactonase YvrE</fullName>
    </submittedName>
</protein>
<dbReference type="InterPro" id="IPR051262">
    <property type="entry name" value="SMP-30/CGR1_Lactonase"/>
</dbReference>
<feature type="binding site" evidence="4">
    <location>
        <position position="118"/>
    </location>
    <ligand>
        <name>substrate</name>
    </ligand>
</feature>
<evidence type="ECO:0000313" key="6">
    <source>
        <dbReference type="EMBL" id="TQL68241.1"/>
    </source>
</evidence>
<dbReference type="OrthoDB" id="2633250at2"/>
<evidence type="ECO:0000256" key="1">
    <source>
        <dbReference type="ARBA" id="ARBA00008853"/>
    </source>
</evidence>
<dbReference type="Pfam" id="PF08450">
    <property type="entry name" value="SGL"/>
    <property type="match status" value="1"/>
</dbReference>
<comment type="cofactor">
    <cofactor evidence="4">
        <name>Zn(2+)</name>
        <dbReference type="ChEBI" id="CHEBI:29105"/>
    </cofactor>
    <text evidence="4">Binds 1 divalent metal cation per subunit.</text>
</comment>
<evidence type="ECO:0000256" key="4">
    <source>
        <dbReference type="PIRSR" id="PIRSR605511-2"/>
    </source>
</evidence>
<proteinExistence type="inferred from homology"/>
<dbReference type="Proteomes" id="UP000320209">
    <property type="component" value="Unassembled WGS sequence"/>
</dbReference>
<sequence>MAREIKTVVKDLHYLECPRWHEERIWFVDFYSYKVYSAQEDGSDLRVEAEVPGQPSGLGWLPDGRLLIVSMRDHRILRRETDGELVTHADLGDHVTQHLNDMVVDEQGRAYVGNFGFDIMAGADLASTHLLRVDPDGTVAVVAEDLWFPNGSVITPDGALLVDETCGNRISAFDIAADGSLTNRRTWAKFGELTTHTAFGDAMSDAVLAPDGCCLDAEGAMWVADAVFGRLVRVAEGGEILEQIEPGGGVFACMLGGSDGKTLYACAAPDFFEEPRKATTEARLLAIRVDVPGAGLP</sequence>
<evidence type="ECO:0000256" key="2">
    <source>
        <dbReference type="ARBA" id="ARBA00022801"/>
    </source>
</evidence>
<keyword evidence="2" id="KW-0378">Hydrolase</keyword>
<feature type="domain" description="SMP-30/Gluconolactonase/LRE-like region" evidence="5">
    <location>
        <begin position="16"/>
        <end position="265"/>
    </location>
</feature>
<gene>
    <name evidence="6" type="ORF">FB381_2130</name>
</gene>
<name>A0A543A6K8_9ACTN</name>
<dbReference type="AlphaFoldDB" id="A0A543A6K8"/>
<organism evidence="6 7">
    <name type="scientific">Nocardioides albertanoniae</name>
    <dbReference type="NCBI Taxonomy" id="1175486"/>
    <lineage>
        <taxon>Bacteria</taxon>
        <taxon>Bacillati</taxon>
        <taxon>Actinomycetota</taxon>
        <taxon>Actinomycetes</taxon>
        <taxon>Propionibacteriales</taxon>
        <taxon>Nocardioidaceae</taxon>
        <taxon>Nocardioides</taxon>
    </lineage>
</organism>
<evidence type="ECO:0000259" key="5">
    <source>
        <dbReference type="Pfam" id="PF08450"/>
    </source>
</evidence>
<dbReference type="InterPro" id="IPR013658">
    <property type="entry name" value="SGL"/>
</dbReference>
<dbReference type="RefSeq" id="WP_141780263.1">
    <property type="nucleotide sequence ID" value="NZ_VFOV01000001.1"/>
</dbReference>
<dbReference type="PRINTS" id="PR01790">
    <property type="entry name" value="SMP30FAMILY"/>
</dbReference>
<evidence type="ECO:0000256" key="3">
    <source>
        <dbReference type="PIRSR" id="PIRSR605511-1"/>
    </source>
</evidence>
<comment type="caution">
    <text evidence="6">The sequence shown here is derived from an EMBL/GenBank/DDBJ whole genome shotgun (WGS) entry which is preliminary data.</text>
</comment>
<dbReference type="PANTHER" id="PTHR47572:SF4">
    <property type="entry name" value="LACTONASE DRP35"/>
    <property type="match status" value="1"/>
</dbReference>
<dbReference type="GO" id="GO:0016787">
    <property type="term" value="F:hydrolase activity"/>
    <property type="evidence" value="ECO:0007669"/>
    <property type="project" value="UniProtKB-KW"/>
</dbReference>
<dbReference type="Gene3D" id="2.120.10.30">
    <property type="entry name" value="TolB, C-terminal domain"/>
    <property type="match status" value="1"/>
</dbReference>
<keyword evidence="4" id="KW-0862">Zinc</keyword>
<dbReference type="EMBL" id="VFOV01000001">
    <property type="protein sequence ID" value="TQL68241.1"/>
    <property type="molecule type" value="Genomic_DNA"/>
</dbReference>
<feature type="active site" description="Proton donor/acceptor" evidence="3">
    <location>
        <position position="211"/>
    </location>
</feature>